<dbReference type="Gene3D" id="3.60.20.40">
    <property type="match status" value="1"/>
</dbReference>
<dbReference type="InterPro" id="IPR043137">
    <property type="entry name" value="GGT_ssub_C"/>
</dbReference>
<sequence>MELAAEPVVYQKLLPWEPSLELEEEEEEEETSEVLVLNPWRHQDSSGNKAGGLPGTWARVVAALLLLAVGCSLAVRQLQNQGSSTGSLGSVAPPPGRHSHGPGVYHHGAIISPAGATFWGLFHDSSSGNSTALTSGPAQTLAPGLGLPTALPTLHLLHARFGRLPWPRLLVGPTTLAQEGFLVDTALARALAARGTEGLCPLLCHADGTPLDAGARATNPQLAAVLRRAALAPTSDLAGDALLSLLAGDLGLEVPSAGPRPTLEPAQQLPVPQGILFTTPSPSAGPELLALLEAALHSGAPIPDPCPPFLQTAVSPESSALAAVDSSGSVLLLTSSLNCSFGSAHLSPSTGVLLSNLVAKSPASAWACPLLLRSSLDGTEVDVLGLVASGSPDVARAMTHTVLRQLATGPPPQAQQQHPGQQEPTQHPSTCGQGTLLQVAAHAEHAHVSSVPHDCCPFQGF</sequence>
<dbReference type="Proteomes" id="UP000233080">
    <property type="component" value="Unassembled WGS sequence"/>
</dbReference>
<dbReference type="CTD" id="124975"/>
<evidence type="ECO:0000256" key="1">
    <source>
        <dbReference type="ARBA" id="ARBA00009381"/>
    </source>
</evidence>
<evidence type="ECO:0000256" key="2">
    <source>
        <dbReference type="SAM" id="MobiDB-lite"/>
    </source>
</evidence>
<feature type="compositionally biased region" description="Low complexity" evidence="2">
    <location>
        <begin position="414"/>
        <end position="428"/>
    </location>
</feature>
<proteinExistence type="inferred from homology"/>
<protein>
    <recommendedName>
        <fullName evidence="5">Gamma-glutamyltransferase 6</fullName>
    </recommendedName>
</protein>
<dbReference type="InterPro" id="IPR052688">
    <property type="entry name" value="Gamma-glutamyltransfase"/>
</dbReference>
<dbReference type="RefSeq" id="XP_011813731.1">
    <property type="nucleotide sequence ID" value="XM_011958341.1"/>
</dbReference>
<dbReference type="Ensembl" id="ENSCANT00000058797.1">
    <property type="protein sequence ID" value="ENSCANP00000035556.1"/>
    <property type="gene ID" value="ENSCANG00000041477.1"/>
</dbReference>
<evidence type="ECO:0008006" key="5">
    <source>
        <dbReference type="Google" id="ProtNLM"/>
    </source>
</evidence>
<accession>A0A2K5K375</accession>
<reference evidence="3" key="2">
    <citation type="submission" date="2025-09" db="UniProtKB">
        <authorList>
            <consortium name="Ensembl"/>
        </authorList>
    </citation>
    <scope>IDENTIFICATION</scope>
</reference>
<dbReference type="AlphaFoldDB" id="A0A2K5K375"/>
<dbReference type="GeneID" id="105523519"/>
<organism evidence="3 4">
    <name type="scientific">Colobus angolensis palliatus</name>
    <name type="common">Peters' Angolan colobus</name>
    <dbReference type="NCBI Taxonomy" id="336983"/>
    <lineage>
        <taxon>Eukaryota</taxon>
        <taxon>Metazoa</taxon>
        <taxon>Chordata</taxon>
        <taxon>Craniata</taxon>
        <taxon>Vertebrata</taxon>
        <taxon>Euteleostomi</taxon>
        <taxon>Mammalia</taxon>
        <taxon>Eutheria</taxon>
        <taxon>Euarchontoglires</taxon>
        <taxon>Primates</taxon>
        <taxon>Haplorrhini</taxon>
        <taxon>Catarrhini</taxon>
        <taxon>Cercopithecidae</taxon>
        <taxon>Colobinae</taxon>
        <taxon>Colobus</taxon>
    </lineage>
</organism>
<dbReference type="InterPro" id="IPR029055">
    <property type="entry name" value="Ntn_hydrolases_N"/>
</dbReference>
<keyword evidence="4" id="KW-1185">Reference proteome</keyword>
<dbReference type="Pfam" id="PF01019">
    <property type="entry name" value="G_glu_transpept"/>
    <property type="match status" value="1"/>
</dbReference>
<evidence type="ECO:0000313" key="4">
    <source>
        <dbReference type="Proteomes" id="UP000233080"/>
    </source>
</evidence>
<dbReference type="GO" id="GO:0070062">
    <property type="term" value="C:extracellular exosome"/>
    <property type="evidence" value="ECO:0007669"/>
    <property type="project" value="TreeGrafter"/>
</dbReference>
<dbReference type="PANTHER" id="PTHR47278:SF1">
    <property type="entry name" value="GLUTATHIONE HYDROLASE 6"/>
    <property type="match status" value="1"/>
</dbReference>
<evidence type="ECO:0000313" key="3">
    <source>
        <dbReference type="Ensembl" id="ENSCANP00000035556.1"/>
    </source>
</evidence>
<feature type="region of interest" description="Disordered" evidence="2">
    <location>
        <begin position="408"/>
        <end position="432"/>
    </location>
</feature>
<dbReference type="PANTHER" id="PTHR47278">
    <property type="entry name" value="GLUTATHIONE HYDROLASE 6"/>
    <property type="match status" value="1"/>
</dbReference>
<reference evidence="3" key="1">
    <citation type="submission" date="2025-08" db="UniProtKB">
        <authorList>
            <consortium name="Ensembl"/>
        </authorList>
    </citation>
    <scope>IDENTIFICATION</scope>
</reference>
<name>A0A2K5K375_COLAP</name>
<dbReference type="SUPFAM" id="SSF56235">
    <property type="entry name" value="N-terminal nucleophile aminohydrolases (Ntn hydrolases)"/>
    <property type="match status" value="1"/>
</dbReference>
<dbReference type="PRINTS" id="PR01210">
    <property type="entry name" value="GGTRANSPTASE"/>
</dbReference>
<feature type="region of interest" description="Disordered" evidence="2">
    <location>
        <begin position="82"/>
        <end position="103"/>
    </location>
</feature>
<comment type="similarity">
    <text evidence="1">Belongs to the gamma-glutamyltransferase family.</text>
</comment>